<feature type="domain" description="F5/8 type C" evidence="3">
    <location>
        <begin position="1"/>
        <end position="116"/>
    </location>
</feature>
<feature type="compositionally biased region" description="Low complexity" evidence="1">
    <location>
        <begin position="124"/>
        <end position="139"/>
    </location>
</feature>
<accession>A0A2B4RDI1</accession>
<evidence type="ECO:0000313" key="5">
    <source>
        <dbReference type="Proteomes" id="UP000225706"/>
    </source>
</evidence>
<keyword evidence="2" id="KW-0812">Transmembrane</keyword>
<evidence type="ECO:0000256" key="1">
    <source>
        <dbReference type="SAM" id="MobiDB-lite"/>
    </source>
</evidence>
<dbReference type="PROSITE" id="PS50022">
    <property type="entry name" value="FA58C_3"/>
    <property type="match status" value="1"/>
</dbReference>
<organism evidence="4 5">
    <name type="scientific">Stylophora pistillata</name>
    <name type="common">Smooth cauliflower coral</name>
    <dbReference type="NCBI Taxonomy" id="50429"/>
    <lineage>
        <taxon>Eukaryota</taxon>
        <taxon>Metazoa</taxon>
        <taxon>Cnidaria</taxon>
        <taxon>Anthozoa</taxon>
        <taxon>Hexacorallia</taxon>
        <taxon>Scleractinia</taxon>
        <taxon>Astrocoeniina</taxon>
        <taxon>Pocilloporidae</taxon>
        <taxon>Stylophora</taxon>
    </lineage>
</organism>
<dbReference type="AlphaFoldDB" id="A0A2B4RDI1"/>
<protein>
    <submittedName>
        <fullName evidence="4">Coagulation factor VIII</fullName>
    </submittedName>
</protein>
<dbReference type="InterPro" id="IPR008979">
    <property type="entry name" value="Galactose-bd-like_sf"/>
</dbReference>
<keyword evidence="5" id="KW-1185">Reference proteome</keyword>
<feature type="compositionally biased region" description="Low complexity" evidence="1">
    <location>
        <begin position="196"/>
        <end position="207"/>
    </location>
</feature>
<feature type="compositionally biased region" description="Polar residues" evidence="1">
    <location>
        <begin position="186"/>
        <end position="195"/>
    </location>
</feature>
<evidence type="ECO:0000259" key="3">
    <source>
        <dbReference type="PROSITE" id="PS50022"/>
    </source>
</evidence>
<keyword evidence="2" id="KW-0472">Membrane</keyword>
<reference evidence="5" key="1">
    <citation type="journal article" date="2017" name="bioRxiv">
        <title>Comparative analysis of the genomes of Stylophora pistillata and Acropora digitifera provides evidence for extensive differences between species of corals.</title>
        <authorList>
            <person name="Voolstra C.R."/>
            <person name="Li Y."/>
            <person name="Liew Y.J."/>
            <person name="Baumgarten S."/>
            <person name="Zoccola D."/>
            <person name="Flot J.-F."/>
            <person name="Tambutte S."/>
            <person name="Allemand D."/>
            <person name="Aranda M."/>
        </authorList>
    </citation>
    <scope>NUCLEOTIDE SEQUENCE [LARGE SCALE GENOMIC DNA]</scope>
</reference>
<feature type="region of interest" description="Disordered" evidence="1">
    <location>
        <begin position="185"/>
        <end position="207"/>
    </location>
</feature>
<dbReference type="EMBL" id="LSMT01000786">
    <property type="protein sequence ID" value="PFX14397.1"/>
    <property type="molecule type" value="Genomic_DNA"/>
</dbReference>
<dbReference type="Gene3D" id="2.60.120.260">
    <property type="entry name" value="Galactose-binding domain-like"/>
    <property type="match status" value="1"/>
</dbReference>
<dbReference type="InterPro" id="IPR000421">
    <property type="entry name" value="FA58C"/>
</dbReference>
<dbReference type="OrthoDB" id="6071166at2759"/>
<feature type="transmembrane region" description="Helical" evidence="2">
    <location>
        <begin position="216"/>
        <end position="240"/>
    </location>
</feature>
<keyword evidence="2" id="KW-1133">Transmembrane helix</keyword>
<feature type="region of interest" description="Disordered" evidence="1">
    <location>
        <begin position="124"/>
        <end position="148"/>
    </location>
</feature>
<dbReference type="Pfam" id="PF00754">
    <property type="entry name" value="F5_F8_type_C"/>
    <property type="match status" value="1"/>
</dbReference>
<comment type="caution">
    <text evidence="4">The sequence shown here is derived from an EMBL/GenBank/DDBJ whole genome shotgun (WGS) entry which is preliminary data.</text>
</comment>
<dbReference type="SUPFAM" id="SSF49785">
    <property type="entry name" value="Galactose-binding domain-like"/>
    <property type="match status" value="1"/>
</dbReference>
<gene>
    <name evidence="4" type="primary">F8</name>
    <name evidence="4" type="ORF">AWC38_SpisGene21449</name>
</gene>
<proteinExistence type="predicted"/>
<name>A0A2B4RDI1_STYPI</name>
<dbReference type="Proteomes" id="UP000225706">
    <property type="component" value="Unassembled WGS sequence"/>
</dbReference>
<evidence type="ECO:0000313" key="4">
    <source>
        <dbReference type="EMBL" id="PFX14397.1"/>
    </source>
</evidence>
<dbReference type="PANTHER" id="PTHR24543">
    <property type="entry name" value="MULTICOPPER OXIDASE-RELATED"/>
    <property type="match status" value="1"/>
</dbReference>
<evidence type="ECO:0000256" key="2">
    <source>
        <dbReference type="SAM" id="Phobius"/>
    </source>
</evidence>
<sequence length="329" mass="36135">MKTTNNTKLKGCAETSVTSSYIEINLHTLHTICAVSAHEISPANKPVKNYTIRISTNGSTWEDYKENGKVKIFQGYNEKTLRRKHDLKATVTARYLRFLPAGYQGHVCMTTEIFGKEKIAVKASSSTTSRASNTERTNTPSATEAVTTEDSVITTIRGVSTTAETPTSSAAETVAATNDSGIEVTYTPSRASTPAGTNTSAADETTTTEDNGKQQLYLLILIALSVIVLVLFVIIGGLIWQLRKGVRRNEDYITDHDIPVPPVVRQESEPIHYMELRPPEVQSPEPSAYASLQRRYSTPYYCNVGFVREKTGNDNDRIYENVEAGGIGV</sequence>